<evidence type="ECO:0000256" key="8">
    <source>
        <dbReference type="ARBA" id="ARBA00047417"/>
    </source>
</evidence>
<comment type="subunit">
    <text evidence="11">This enzyme consists of two polypeptide chains, which are synthesized in precursor form from a single polypeptide.</text>
</comment>
<evidence type="ECO:0000256" key="7">
    <source>
        <dbReference type="ARBA" id="ARBA00023315"/>
    </source>
</evidence>
<dbReference type="Gene3D" id="3.60.20.40">
    <property type="match status" value="1"/>
</dbReference>
<keyword evidence="11" id="KW-0317">Glutathione biosynthesis</keyword>
<evidence type="ECO:0000256" key="3">
    <source>
        <dbReference type="ARBA" id="ARBA00009381"/>
    </source>
</evidence>
<keyword evidence="5 11" id="KW-0378">Hydrolase</keyword>
<dbReference type="GO" id="GO:0103068">
    <property type="term" value="F:leukotriene C4 gamma-glutamyl transferase activity"/>
    <property type="evidence" value="ECO:0007669"/>
    <property type="project" value="UniProtKB-EC"/>
</dbReference>
<dbReference type="GO" id="GO:0006751">
    <property type="term" value="P:glutathione catabolic process"/>
    <property type="evidence" value="ECO:0007669"/>
    <property type="project" value="UniProtKB-UniRule"/>
</dbReference>
<dbReference type="EC" id="3.4.19.13" evidence="11"/>
<accession>A0A7C5LTH9</accession>
<organism evidence="13">
    <name type="scientific">Hellea balneolensis</name>
    <dbReference type="NCBI Taxonomy" id="287478"/>
    <lineage>
        <taxon>Bacteria</taxon>
        <taxon>Pseudomonadati</taxon>
        <taxon>Pseudomonadota</taxon>
        <taxon>Alphaproteobacteria</taxon>
        <taxon>Maricaulales</taxon>
        <taxon>Robiginitomaculaceae</taxon>
        <taxon>Hellea</taxon>
    </lineage>
</organism>
<gene>
    <name evidence="13" type="primary">ggt</name>
    <name evidence="13" type="ORF">ENJ42_02330</name>
</gene>
<protein>
    <recommendedName>
        <fullName evidence="11">Glutathione hydrolase proenzyme</fullName>
        <ecNumber evidence="11">2.3.2.2</ecNumber>
        <ecNumber evidence="11">3.4.19.13</ecNumber>
    </recommendedName>
    <component>
        <recommendedName>
            <fullName evidence="11">Glutathione hydrolase large chain</fullName>
        </recommendedName>
    </component>
    <component>
        <recommendedName>
            <fullName evidence="11">Glutathione hydrolase small chain</fullName>
        </recommendedName>
    </component>
</protein>
<evidence type="ECO:0000256" key="5">
    <source>
        <dbReference type="ARBA" id="ARBA00022801"/>
    </source>
</evidence>
<comment type="similarity">
    <text evidence="3 11">Belongs to the gamma-glutamyltransferase family.</text>
</comment>
<comment type="caution">
    <text evidence="13">The sequence shown here is derived from an EMBL/GenBank/DDBJ whole genome shotgun (WGS) entry which is preliminary data.</text>
</comment>
<evidence type="ECO:0000256" key="11">
    <source>
        <dbReference type="RuleBase" id="RU368036"/>
    </source>
</evidence>
<dbReference type="GO" id="GO:0006750">
    <property type="term" value="P:glutathione biosynthetic process"/>
    <property type="evidence" value="ECO:0007669"/>
    <property type="project" value="UniProtKB-KW"/>
</dbReference>
<feature type="binding site" evidence="10">
    <location>
        <position position="486"/>
    </location>
    <ligand>
        <name>L-glutamate</name>
        <dbReference type="ChEBI" id="CHEBI:29985"/>
    </ligand>
</feature>
<dbReference type="UniPathway" id="UPA00204"/>
<comment type="PTM">
    <text evidence="11">Cleaved by autocatalysis into a large and a small subunit.</text>
</comment>
<dbReference type="PROSITE" id="PS00462">
    <property type="entry name" value="G_GLU_TRANSPEPTIDASE"/>
    <property type="match status" value="1"/>
</dbReference>
<feature type="binding site" evidence="10">
    <location>
        <position position="117"/>
    </location>
    <ligand>
        <name>L-glutamate</name>
        <dbReference type="ChEBI" id="CHEBI:29985"/>
    </ligand>
</feature>
<dbReference type="PANTHER" id="PTHR43199:SF1">
    <property type="entry name" value="GLUTATHIONE HYDROLASE PROENZYME"/>
    <property type="match status" value="1"/>
</dbReference>
<evidence type="ECO:0000256" key="12">
    <source>
        <dbReference type="SAM" id="SignalP"/>
    </source>
</evidence>
<keyword evidence="4 11" id="KW-0808">Transferase</keyword>
<dbReference type="PRINTS" id="PR01210">
    <property type="entry name" value="GGTRANSPTASE"/>
</dbReference>
<dbReference type="AlphaFoldDB" id="A0A7C5LTH9"/>
<dbReference type="Gene3D" id="1.10.246.130">
    <property type="match status" value="1"/>
</dbReference>
<dbReference type="InterPro" id="IPR043137">
    <property type="entry name" value="GGT_ssub_C"/>
</dbReference>
<feature type="binding site" evidence="10">
    <location>
        <begin position="411"/>
        <end position="413"/>
    </location>
    <ligand>
        <name>L-glutamate</name>
        <dbReference type="ChEBI" id="CHEBI:29985"/>
    </ligand>
</feature>
<evidence type="ECO:0000256" key="1">
    <source>
        <dbReference type="ARBA" id="ARBA00001049"/>
    </source>
</evidence>
<reference evidence="13" key="1">
    <citation type="journal article" date="2020" name="mSystems">
        <title>Genome- and Community-Level Interaction Insights into Carbon Utilization and Element Cycling Functions of Hydrothermarchaeota in Hydrothermal Sediment.</title>
        <authorList>
            <person name="Zhou Z."/>
            <person name="Liu Y."/>
            <person name="Xu W."/>
            <person name="Pan J."/>
            <person name="Luo Z.H."/>
            <person name="Li M."/>
        </authorList>
    </citation>
    <scope>NUCLEOTIDE SEQUENCE [LARGE SCALE GENOMIC DNA]</scope>
    <source>
        <strain evidence="13">HyVt-485</strain>
    </source>
</reference>
<proteinExistence type="inferred from homology"/>
<keyword evidence="7 11" id="KW-0012">Acyltransferase</keyword>
<evidence type="ECO:0000256" key="6">
    <source>
        <dbReference type="ARBA" id="ARBA00023145"/>
    </source>
</evidence>
<dbReference type="InterPro" id="IPR000101">
    <property type="entry name" value="GGT_peptidase"/>
</dbReference>
<evidence type="ECO:0000313" key="13">
    <source>
        <dbReference type="EMBL" id="HHL42429.1"/>
    </source>
</evidence>
<dbReference type="SUPFAM" id="SSF56235">
    <property type="entry name" value="N-terminal nucleophile aminohydrolases (Ntn hydrolases)"/>
    <property type="match status" value="1"/>
</dbReference>
<comment type="pathway">
    <text evidence="11">Sulfur metabolism; glutathione metabolism.</text>
</comment>
<dbReference type="InterPro" id="IPR043138">
    <property type="entry name" value="GGT_lsub"/>
</dbReference>
<feature type="signal peptide" evidence="12">
    <location>
        <begin position="1"/>
        <end position="19"/>
    </location>
</feature>
<sequence length="588" mass="63032">MARLFSTLLLIFMVCAAQAPGFAKDKQDASGALAFVGYDRAPFHPLVAKTAMVVAQEKMAAEVGRDILAKGGNAVDAAVATGFALAVTFPQAGNIGGGGFMLVSLANQDDVMAIDFREMAPAAAHRDMFLGADGEVDNQKAQFSHLSAGVPGTVMGLLDALDTYGTMSRAEVMAPAIRLAKNGYPISFAMAQALKAGQKQFAADPSSVAYFTKNGELYQYGDIWKQKDLAKTLKRIAHKGADGFYTGKTAELIVAEMQRGGGMITAEDLRNYKTVTRKSVHGTYRGHDIYSMPPPSSGGVHVIQMLNILEGYDLSAKGHNTADMIHVMVEAMRRAYADRSKYLGDPDYFEVPVAALIDKTYAKHLRAGISLSRASRSQDISPAKSLPYESHETTHYSVMDKWGNAVAVTYTLNFGFGSGYTVDGAGFLLNNEMDDFSAKPGSPNGYGLIGGEANKIEAGKRPLSSMTPVIVKKDGRNYFVTGSPGGSTIITSVLQNIVNVIDFNMNIMEAVTAPRFHHQWLPDVVIVEPGISEDTLKILQSRGFRFNQGNGHVARTTLGRTNAVMYDGEFLFGAADPRAPTAGAAGDK</sequence>
<comment type="catalytic activity">
    <reaction evidence="1 11">
        <text>an S-substituted glutathione + H2O = an S-substituted L-cysteinylglycine + L-glutamate</text>
        <dbReference type="Rhea" id="RHEA:59468"/>
        <dbReference type="ChEBI" id="CHEBI:15377"/>
        <dbReference type="ChEBI" id="CHEBI:29985"/>
        <dbReference type="ChEBI" id="CHEBI:90779"/>
        <dbReference type="ChEBI" id="CHEBI:143103"/>
        <dbReference type="EC" id="3.4.19.13"/>
    </reaction>
</comment>
<dbReference type="InterPro" id="IPR029055">
    <property type="entry name" value="Ntn_hydrolases_N"/>
</dbReference>
<feature type="chain" id="PRO_5028363511" description="Glutathione hydrolase proenzyme" evidence="12">
    <location>
        <begin position="20"/>
        <end position="588"/>
    </location>
</feature>
<dbReference type="EC" id="2.3.2.2" evidence="11"/>
<dbReference type="InterPro" id="IPR055262">
    <property type="entry name" value="GGT_CS"/>
</dbReference>
<evidence type="ECO:0000256" key="2">
    <source>
        <dbReference type="ARBA" id="ARBA00001089"/>
    </source>
</evidence>
<evidence type="ECO:0000256" key="10">
    <source>
        <dbReference type="PIRSR" id="PIRSR600101-2"/>
    </source>
</evidence>
<dbReference type="GO" id="GO:0036374">
    <property type="term" value="F:glutathione hydrolase activity"/>
    <property type="evidence" value="ECO:0007669"/>
    <property type="project" value="UniProtKB-UniRule"/>
</dbReference>
<feature type="binding site" evidence="10">
    <location>
        <begin position="464"/>
        <end position="465"/>
    </location>
    <ligand>
        <name>L-glutamate</name>
        <dbReference type="ChEBI" id="CHEBI:29985"/>
    </ligand>
</feature>
<dbReference type="InterPro" id="IPR051792">
    <property type="entry name" value="GGT_bact"/>
</dbReference>
<comment type="catalytic activity">
    <reaction evidence="8 11">
        <text>an N-terminal (5-L-glutamyl)-[peptide] + an alpha-amino acid = 5-L-glutamyl amino acid + an N-terminal L-alpha-aminoacyl-[peptide]</text>
        <dbReference type="Rhea" id="RHEA:23904"/>
        <dbReference type="Rhea" id="RHEA-COMP:9780"/>
        <dbReference type="Rhea" id="RHEA-COMP:9795"/>
        <dbReference type="ChEBI" id="CHEBI:77644"/>
        <dbReference type="ChEBI" id="CHEBI:78597"/>
        <dbReference type="ChEBI" id="CHEBI:78599"/>
        <dbReference type="ChEBI" id="CHEBI:78608"/>
        <dbReference type="EC" id="2.3.2.2"/>
    </reaction>
</comment>
<dbReference type="Pfam" id="PF01019">
    <property type="entry name" value="G_glu_transpept"/>
    <property type="match status" value="1"/>
</dbReference>
<keyword evidence="6 11" id="KW-0865">Zymogen</keyword>
<dbReference type="NCBIfam" id="TIGR00066">
    <property type="entry name" value="g_glut_trans"/>
    <property type="match status" value="1"/>
</dbReference>
<dbReference type="PANTHER" id="PTHR43199">
    <property type="entry name" value="GLUTATHIONE HYDROLASE"/>
    <property type="match status" value="1"/>
</dbReference>
<dbReference type="EMBL" id="DRMJ01000112">
    <property type="protein sequence ID" value="HHL42429.1"/>
    <property type="molecule type" value="Genomic_DNA"/>
</dbReference>
<keyword evidence="12" id="KW-0732">Signal</keyword>
<evidence type="ECO:0000256" key="9">
    <source>
        <dbReference type="PIRSR" id="PIRSR600101-1"/>
    </source>
</evidence>
<comment type="catalytic activity">
    <reaction evidence="2 11">
        <text>glutathione + H2O = L-cysteinylglycine + L-glutamate</text>
        <dbReference type="Rhea" id="RHEA:28807"/>
        <dbReference type="ChEBI" id="CHEBI:15377"/>
        <dbReference type="ChEBI" id="CHEBI:29985"/>
        <dbReference type="ChEBI" id="CHEBI:57925"/>
        <dbReference type="ChEBI" id="CHEBI:61694"/>
        <dbReference type="EC" id="3.4.19.13"/>
    </reaction>
</comment>
<dbReference type="Proteomes" id="UP000885830">
    <property type="component" value="Unassembled WGS sequence"/>
</dbReference>
<evidence type="ECO:0000256" key="4">
    <source>
        <dbReference type="ARBA" id="ARBA00022679"/>
    </source>
</evidence>
<name>A0A7C5LTH9_9PROT</name>
<feature type="binding site" evidence="10">
    <location>
        <position position="435"/>
    </location>
    <ligand>
        <name>L-glutamate</name>
        <dbReference type="ChEBI" id="CHEBI:29985"/>
    </ligand>
</feature>
<feature type="active site" description="Nucleophile" evidence="9">
    <location>
        <position position="393"/>
    </location>
</feature>